<dbReference type="Proteomes" id="UP001334248">
    <property type="component" value="Unassembled WGS sequence"/>
</dbReference>
<evidence type="ECO:0000256" key="2">
    <source>
        <dbReference type="ARBA" id="ARBA00022801"/>
    </source>
</evidence>
<dbReference type="InterPro" id="IPR015422">
    <property type="entry name" value="PyrdxlP-dep_Trfase_small"/>
</dbReference>
<feature type="binding site" evidence="4">
    <location>
        <position position="255"/>
    </location>
    <ligand>
        <name>pyridoxal 5'-phosphate</name>
        <dbReference type="ChEBI" id="CHEBI:597326"/>
    </ligand>
</feature>
<feature type="modified residue" description="N6-(pyridoxal phosphate)lysine" evidence="4">
    <location>
        <position position="281"/>
    </location>
</feature>
<comment type="caution">
    <text evidence="6">The sequence shown here is derived from an EMBL/GenBank/DDBJ whole genome shotgun (WGS) entry which is preliminary data.</text>
</comment>
<dbReference type="Gene3D" id="3.40.640.10">
    <property type="entry name" value="Type I PLP-dependent aspartate aminotransferase-like (Major domain)"/>
    <property type="match status" value="1"/>
</dbReference>
<feature type="binding site" evidence="4">
    <location>
        <position position="138"/>
    </location>
    <ligand>
        <name>pyridoxal 5'-phosphate</name>
        <dbReference type="ChEBI" id="CHEBI:597326"/>
    </ligand>
</feature>
<feature type="binding site" evidence="4">
    <location>
        <position position="346"/>
    </location>
    <ligand>
        <name>pyridoxal 5'-phosphate</name>
        <dbReference type="ChEBI" id="CHEBI:597326"/>
    </ligand>
</feature>
<organism evidence="6 7">
    <name type="scientific">Knufia obscura</name>
    <dbReference type="NCBI Taxonomy" id="1635080"/>
    <lineage>
        <taxon>Eukaryota</taxon>
        <taxon>Fungi</taxon>
        <taxon>Dikarya</taxon>
        <taxon>Ascomycota</taxon>
        <taxon>Pezizomycotina</taxon>
        <taxon>Eurotiomycetes</taxon>
        <taxon>Chaetothyriomycetidae</taxon>
        <taxon>Chaetothyriales</taxon>
        <taxon>Trichomeriaceae</taxon>
        <taxon>Knufia</taxon>
    </lineage>
</organism>
<dbReference type="NCBIfam" id="TIGR01814">
    <property type="entry name" value="kynureninase"/>
    <property type="match status" value="1"/>
</dbReference>
<accession>A0ABR0RF52</accession>
<protein>
    <recommendedName>
        <fullName evidence="4 5">Kynureninase</fullName>
        <ecNumber evidence="4 5">3.7.1.3</ecNumber>
    </recommendedName>
    <alternativeName>
        <fullName evidence="4">Biosynthesis of nicotinic acid protein 5</fullName>
    </alternativeName>
    <alternativeName>
        <fullName evidence="4">L-kynurenine hydrolase</fullName>
    </alternativeName>
</protein>
<keyword evidence="3 4" id="KW-0663">Pyridoxal phosphate</keyword>
<gene>
    <name evidence="6" type="primary">BNA5_2</name>
    <name evidence="4" type="synonym">BNA5</name>
    <name evidence="6" type="ORF">PMZ80_009031</name>
</gene>
<dbReference type="HAMAP" id="MF_01970">
    <property type="entry name" value="Kynureninase"/>
    <property type="match status" value="1"/>
</dbReference>
<dbReference type="InterPro" id="IPR010111">
    <property type="entry name" value="Kynureninase"/>
</dbReference>
<dbReference type="InterPro" id="IPR015424">
    <property type="entry name" value="PyrdxlP-dep_Trfase"/>
</dbReference>
<keyword evidence="7" id="KW-1185">Reference proteome</keyword>
<keyword evidence="2 4" id="KW-0378">Hydrolase</keyword>
<dbReference type="GeneID" id="90002480"/>
<comment type="caution">
    <text evidence="4">Lacks conserved residue(s) required for the propagation of feature annotation.</text>
</comment>
<feature type="binding site" evidence="4">
    <location>
        <begin position="169"/>
        <end position="172"/>
    </location>
    <ligand>
        <name>pyridoxal 5'-phosphate</name>
        <dbReference type="ChEBI" id="CHEBI:597326"/>
    </ligand>
</feature>
<comment type="pathway">
    <text evidence="4 5">Cofactor biosynthesis; NAD(+) biosynthesis; quinolinate from L-kynurenine: step 2/3.</text>
</comment>
<comment type="pathway">
    <text evidence="4 5">Amino-acid degradation; L-kynurenine degradation; L-alanine and anthranilate from L-kynurenine: step 1/1.</text>
</comment>
<feature type="binding site" evidence="4">
    <location>
        <position position="258"/>
    </location>
    <ligand>
        <name>pyridoxal 5'-phosphate</name>
        <dbReference type="ChEBI" id="CHEBI:597326"/>
    </ligand>
</feature>
<comment type="catalytic activity">
    <reaction evidence="5">
        <text>3-hydroxy-L-kynurenine + H2O = 3-hydroxyanthranilate + L-alanine + H(+)</text>
        <dbReference type="Rhea" id="RHEA:25143"/>
        <dbReference type="ChEBI" id="CHEBI:15377"/>
        <dbReference type="ChEBI" id="CHEBI:15378"/>
        <dbReference type="ChEBI" id="CHEBI:36559"/>
        <dbReference type="ChEBI" id="CHEBI:57972"/>
        <dbReference type="ChEBI" id="CHEBI:58125"/>
        <dbReference type="EC" id="3.7.1.3"/>
    </reaction>
</comment>
<dbReference type="SUPFAM" id="SSF53383">
    <property type="entry name" value="PLP-dependent transferases"/>
    <property type="match status" value="1"/>
</dbReference>
<name>A0ABR0RF52_9EURO</name>
<dbReference type="PANTHER" id="PTHR14084">
    <property type="entry name" value="KYNURENINASE"/>
    <property type="match status" value="1"/>
</dbReference>
<proteinExistence type="inferred from homology"/>
<dbReference type="RefSeq" id="XP_064726929.1">
    <property type="nucleotide sequence ID" value="XM_064877427.1"/>
</dbReference>
<feature type="binding site" evidence="4">
    <location>
        <position position="318"/>
    </location>
    <ligand>
        <name>pyridoxal 5'-phosphate</name>
        <dbReference type="ChEBI" id="CHEBI:597326"/>
    </ligand>
</feature>
<feature type="binding site" evidence="4">
    <location>
        <position position="139"/>
    </location>
    <ligand>
        <name>pyridoxal 5'-phosphate</name>
        <dbReference type="ChEBI" id="CHEBI:597326"/>
    </ligand>
</feature>
<keyword evidence="1 4" id="KW-0662">Pyridine nucleotide biosynthesis</keyword>
<evidence type="ECO:0000313" key="7">
    <source>
        <dbReference type="Proteomes" id="UP001334248"/>
    </source>
</evidence>
<dbReference type="EMBL" id="JAVHJV010000012">
    <property type="protein sequence ID" value="KAK5938839.1"/>
    <property type="molecule type" value="Genomic_DNA"/>
</dbReference>
<comment type="catalytic activity">
    <reaction evidence="4 5">
        <text>L-kynurenine + H2O = anthranilate + L-alanine + H(+)</text>
        <dbReference type="Rhea" id="RHEA:16813"/>
        <dbReference type="ChEBI" id="CHEBI:15377"/>
        <dbReference type="ChEBI" id="CHEBI:15378"/>
        <dbReference type="ChEBI" id="CHEBI:16567"/>
        <dbReference type="ChEBI" id="CHEBI:57959"/>
        <dbReference type="ChEBI" id="CHEBI:57972"/>
        <dbReference type="EC" id="3.7.1.3"/>
    </reaction>
</comment>
<comment type="similarity">
    <text evidence="4 5">Belongs to the kynureninase family.</text>
</comment>
<feature type="binding site" evidence="4">
    <location>
        <position position="280"/>
    </location>
    <ligand>
        <name>pyridoxal 5'-phosphate</name>
        <dbReference type="ChEBI" id="CHEBI:597326"/>
    </ligand>
</feature>
<comment type="function">
    <text evidence="4 5">Catalyzes the cleavage of L-kynurenine (L-Kyn) and L-3-hydroxykynurenine (L-3OHKyn) into anthranilic acid (AA) and 3-hydroxyanthranilic acid (3-OHAA), respectively.</text>
</comment>
<dbReference type="EC" id="3.7.1.3" evidence="4 5"/>
<sequence length="479" mass="52979">MSEAKADEPSTAPAGGKSGISYALKLDASDPLAHLRSRFYIPTKADLKRPTIAKPDNEPLSDESIYLCGNSLGLQPKSAAELIQVFLTQWRTKAVTGHFTEHTDSPLAPFLNIDDEAAKLIAPVVGAQTAEVAVMGTLTANLHLLMCSFYRPAKKGEGRYKILLEGKAFPSDHYTIESQIEMHGLDPRDAMVLLEPENTAIPILSTEQILKEIDEHAEELTLVLLPGIQFYTGQYFDIKRITEHAHSHGIMIGWDCAHAAGNVDLRLHDWGVDFAVWCSYKYLNSGPGAIAGIFVHEKHGRVDMTKSSEKYRPRLTGWWGDDKSSRFQMTNNFVPRTGAAGFQLSNPSALDLSAVVASLKIFEEAGMDALRQKSLQLTTYLEQLLTAEELVGPSPPYTIISPREPVARGSQLSIRLEPGLLGTVLECLDEDGVVIDERKPDVIRVAPAPLYNSFMDVYQFCRVFRRACEVALQKKDLQE</sequence>
<evidence type="ECO:0000256" key="3">
    <source>
        <dbReference type="ARBA" id="ARBA00022898"/>
    </source>
</evidence>
<dbReference type="Pfam" id="PF22580">
    <property type="entry name" value="KYNU_C"/>
    <property type="match status" value="1"/>
</dbReference>
<dbReference type="PANTHER" id="PTHR14084:SF0">
    <property type="entry name" value="KYNURENINASE"/>
    <property type="match status" value="1"/>
</dbReference>
<dbReference type="InterPro" id="IPR015421">
    <property type="entry name" value="PyrdxlP-dep_Trfase_major"/>
</dbReference>
<evidence type="ECO:0000313" key="6">
    <source>
        <dbReference type="EMBL" id="KAK5938839.1"/>
    </source>
</evidence>
<dbReference type="GO" id="GO:0030429">
    <property type="term" value="F:kynureninase activity"/>
    <property type="evidence" value="ECO:0007669"/>
    <property type="project" value="UniProtKB-EC"/>
</dbReference>
<comment type="cofactor">
    <cofactor evidence="4 5">
        <name>pyridoxal 5'-phosphate</name>
        <dbReference type="ChEBI" id="CHEBI:597326"/>
    </cofactor>
</comment>
<evidence type="ECO:0000256" key="1">
    <source>
        <dbReference type="ARBA" id="ARBA00022642"/>
    </source>
</evidence>
<evidence type="ECO:0000256" key="5">
    <source>
        <dbReference type="PIRNR" id="PIRNR038800"/>
    </source>
</evidence>
<comment type="subunit">
    <text evidence="4 5">Homodimer.</text>
</comment>
<keyword evidence="4 5" id="KW-0963">Cytoplasm</keyword>
<dbReference type="Gene3D" id="3.90.1150.10">
    <property type="entry name" value="Aspartate Aminotransferase, domain 1"/>
    <property type="match status" value="1"/>
</dbReference>
<reference evidence="6 7" key="1">
    <citation type="journal article" date="2023" name="Res Sq">
        <title>Genomic and morphological characterization of Knufia obscura isolated from the Mars 2020 spacecraft assembly facility.</title>
        <authorList>
            <person name="Chander A.M."/>
            <person name="Teixeira M.M."/>
            <person name="Singh N.K."/>
            <person name="Williams M.P."/>
            <person name="Parker C.W."/>
            <person name="Leo P."/>
            <person name="Stajich J.E."/>
            <person name="Torok T."/>
            <person name="Tighe S."/>
            <person name="Mason C.E."/>
            <person name="Venkateswaran K."/>
        </authorList>
    </citation>
    <scope>NUCLEOTIDE SEQUENCE [LARGE SCALE GENOMIC DNA]</scope>
    <source>
        <strain evidence="6 7">CCFEE 5817</strain>
    </source>
</reference>
<evidence type="ECO:0000256" key="4">
    <source>
        <dbReference type="HAMAP-Rule" id="MF_03017"/>
    </source>
</evidence>
<dbReference type="PIRSF" id="PIRSF038800">
    <property type="entry name" value="KYNU"/>
    <property type="match status" value="1"/>
</dbReference>
<comment type="subcellular location">
    <subcellularLocation>
        <location evidence="4 5">Cytoplasm</location>
    </subcellularLocation>
</comment>